<feature type="non-terminal residue" evidence="4">
    <location>
        <position position="356"/>
    </location>
</feature>
<reference evidence="4" key="1">
    <citation type="journal article" date="2015" name="Insect Mol. Biol.">
        <title>We can't all be supermodels: the value of comparative transcriptomics to the study of non-model insects.</title>
        <authorList>
            <person name="Oppenheim S.J."/>
            <person name="Baker R.H."/>
            <person name="Simon S."/>
            <person name="DeSalle R."/>
        </authorList>
    </citation>
    <scope>NUCLEOTIDE SEQUENCE</scope>
</reference>
<accession>A0A0B4U8U1</accession>
<dbReference type="Pfam" id="PF00956">
    <property type="entry name" value="NAP"/>
    <property type="match status" value="1"/>
</dbReference>
<evidence type="ECO:0000313" key="4">
    <source>
        <dbReference type="EMBL" id="AJC52581.1"/>
    </source>
</evidence>
<dbReference type="AlphaFoldDB" id="A0A0B4U8U1"/>
<evidence type="ECO:0000256" key="2">
    <source>
        <dbReference type="RuleBase" id="RU003876"/>
    </source>
</evidence>
<dbReference type="SUPFAM" id="SSF143113">
    <property type="entry name" value="NAP-like"/>
    <property type="match status" value="1"/>
</dbReference>
<dbReference type="GO" id="GO:0005634">
    <property type="term" value="C:nucleus"/>
    <property type="evidence" value="ECO:0007669"/>
    <property type="project" value="InterPro"/>
</dbReference>
<name>A0A0B4U8U1_9DIOP</name>
<dbReference type="EMBL" id="KM821185">
    <property type="protein sequence ID" value="AJC52581.1"/>
    <property type="molecule type" value="mRNA"/>
</dbReference>
<dbReference type="GO" id="GO:0006334">
    <property type="term" value="P:nucleosome assembly"/>
    <property type="evidence" value="ECO:0007669"/>
    <property type="project" value="InterPro"/>
</dbReference>
<sequence length="356" mass="41554">MDKTEPRNLPLQRVAPPRLAPAYLTSVSRRKYLHYLVNQLPQTLQDKITVLKNIQLEYLNLEAEFYHEVHSLEMKYQSKFQPLLDKRRDIITGKVEPPKEEPKWNTSHDLKLNGLDKEIEFYQEVQNTFENIPAEAKGFPNFWFTVFKNTNILAEMIKDHDEPLLKKLSDIGITYGNDDSFTLEFVFEKNDYFSNPVLTKQYFLRTTVDDEGPFAFDGLEIYRSKGCKIKWYDNKNLTVRGGYDTKDKEKDFDYGLGQNETFFNFFNVPEINYNKEDLDKDLQDVLETDFGIGHFIRDRIIPKAVLYLTGDVVDDESDDDGDNYTDESSEVDEDEDDSVGESGRGSKKSEHNNKTY</sequence>
<feature type="region of interest" description="Disordered" evidence="3">
    <location>
        <begin position="314"/>
        <end position="356"/>
    </location>
</feature>
<evidence type="ECO:0000256" key="1">
    <source>
        <dbReference type="ARBA" id="ARBA00009947"/>
    </source>
</evidence>
<dbReference type="Gene3D" id="3.30.1120.90">
    <property type="entry name" value="Nucleosome assembly protein"/>
    <property type="match status" value="1"/>
</dbReference>
<evidence type="ECO:0000256" key="3">
    <source>
        <dbReference type="SAM" id="MobiDB-lite"/>
    </source>
</evidence>
<dbReference type="FunFam" id="1.20.5.1500:FF:000001">
    <property type="entry name" value="Nucleosome assembly protein 1-like 1"/>
    <property type="match status" value="1"/>
</dbReference>
<proteinExistence type="evidence at transcript level"/>
<feature type="compositionally biased region" description="Acidic residues" evidence="3">
    <location>
        <begin position="314"/>
        <end position="339"/>
    </location>
</feature>
<organism evidence="4">
    <name type="scientific">Sphyracephala beccarii</name>
    <dbReference type="NCBI Taxonomy" id="139675"/>
    <lineage>
        <taxon>Eukaryota</taxon>
        <taxon>Metazoa</taxon>
        <taxon>Ecdysozoa</taxon>
        <taxon>Arthropoda</taxon>
        <taxon>Hexapoda</taxon>
        <taxon>Insecta</taxon>
        <taxon>Pterygota</taxon>
        <taxon>Neoptera</taxon>
        <taxon>Endopterygota</taxon>
        <taxon>Diptera</taxon>
        <taxon>Brachycera</taxon>
        <taxon>Muscomorpha</taxon>
        <taxon>Diopsoidea</taxon>
        <taxon>Diopsidae</taxon>
        <taxon>Sphyracephala</taxon>
    </lineage>
</organism>
<dbReference type="InterPro" id="IPR002164">
    <property type="entry name" value="NAP_family"/>
</dbReference>
<dbReference type="PANTHER" id="PTHR11875">
    <property type="entry name" value="TESTIS-SPECIFIC Y-ENCODED PROTEIN"/>
    <property type="match status" value="1"/>
</dbReference>
<comment type="similarity">
    <text evidence="1 2">Belongs to the nucleosome assembly protein (NAP) family.</text>
</comment>
<feature type="compositionally biased region" description="Basic and acidic residues" evidence="3">
    <location>
        <begin position="347"/>
        <end position="356"/>
    </location>
</feature>
<dbReference type="InterPro" id="IPR037231">
    <property type="entry name" value="NAP-like_sf"/>
</dbReference>
<protein>
    <submittedName>
        <fullName evidence="4">Nucleosome assembly protein 1 paralog 6</fullName>
    </submittedName>
</protein>
<dbReference type="Gene3D" id="1.20.5.1500">
    <property type="match status" value="1"/>
</dbReference>